<keyword evidence="1" id="KW-0812">Transmembrane</keyword>
<feature type="transmembrane region" description="Helical" evidence="1">
    <location>
        <begin position="60"/>
        <end position="81"/>
    </location>
</feature>
<evidence type="ECO:0000313" key="3">
    <source>
        <dbReference type="Proteomes" id="UP000316096"/>
    </source>
</evidence>
<feature type="transmembrane region" description="Helical" evidence="1">
    <location>
        <begin position="87"/>
        <end position="106"/>
    </location>
</feature>
<proteinExistence type="predicted"/>
<gene>
    <name evidence="2" type="ORF">FB559_1923</name>
</gene>
<name>A0A543CH27_9ACTN</name>
<organism evidence="2 3">
    <name type="scientific">Actinoallomurus bryophytorum</name>
    <dbReference type="NCBI Taxonomy" id="1490222"/>
    <lineage>
        <taxon>Bacteria</taxon>
        <taxon>Bacillati</taxon>
        <taxon>Actinomycetota</taxon>
        <taxon>Actinomycetes</taxon>
        <taxon>Streptosporangiales</taxon>
        <taxon>Thermomonosporaceae</taxon>
        <taxon>Actinoallomurus</taxon>
    </lineage>
</organism>
<reference evidence="2 3" key="1">
    <citation type="submission" date="2019-06" db="EMBL/GenBank/DDBJ databases">
        <title>Sequencing the genomes of 1000 actinobacteria strains.</title>
        <authorList>
            <person name="Klenk H.-P."/>
        </authorList>
    </citation>
    <scope>NUCLEOTIDE SEQUENCE [LARGE SCALE GENOMIC DNA]</scope>
    <source>
        <strain evidence="2 3">DSM 102200</strain>
    </source>
</reference>
<dbReference type="Proteomes" id="UP000316096">
    <property type="component" value="Unassembled WGS sequence"/>
</dbReference>
<keyword evidence="3" id="KW-1185">Reference proteome</keyword>
<dbReference type="EMBL" id="VFOZ01000001">
    <property type="protein sequence ID" value="TQL96396.1"/>
    <property type="molecule type" value="Genomic_DNA"/>
</dbReference>
<protein>
    <submittedName>
        <fullName evidence="2">Uncharacterized protein</fullName>
    </submittedName>
</protein>
<evidence type="ECO:0000256" key="1">
    <source>
        <dbReference type="SAM" id="Phobius"/>
    </source>
</evidence>
<accession>A0A543CH27</accession>
<feature type="transmembrane region" description="Helical" evidence="1">
    <location>
        <begin position="33"/>
        <end position="53"/>
    </location>
</feature>
<comment type="caution">
    <text evidence="2">The sequence shown here is derived from an EMBL/GenBank/DDBJ whole genome shotgun (WGS) entry which is preliminary data.</text>
</comment>
<keyword evidence="1" id="KW-0472">Membrane</keyword>
<keyword evidence="1" id="KW-1133">Transmembrane helix</keyword>
<evidence type="ECO:0000313" key="2">
    <source>
        <dbReference type="EMBL" id="TQL96396.1"/>
    </source>
</evidence>
<dbReference type="AlphaFoldDB" id="A0A543CH27"/>
<sequence>MRALLLLGTLVLAGLTGAALTLAGVESPATGSLTLLFVLFTPALGVAMLMTGLDLLARAIVAGAASVALAASVAEVMLVTSSWSPRGGLIAIMIACVGLAIAALVLRPRPPAADDETIPIPVVGDGRAG</sequence>